<proteinExistence type="predicted"/>
<evidence type="ECO:0000259" key="1">
    <source>
        <dbReference type="PROSITE" id="PS51462"/>
    </source>
</evidence>
<dbReference type="SUPFAM" id="SSF55811">
    <property type="entry name" value="Nudix"/>
    <property type="match status" value="1"/>
</dbReference>
<dbReference type="InParanoid" id="A0A423X7K9"/>
<evidence type="ECO:0000313" key="2">
    <source>
        <dbReference type="EMBL" id="ROW11780.1"/>
    </source>
</evidence>
<dbReference type="PROSITE" id="PS51462">
    <property type="entry name" value="NUDIX"/>
    <property type="match status" value="1"/>
</dbReference>
<dbReference type="InterPro" id="IPR015797">
    <property type="entry name" value="NUDIX_hydrolase-like_dom_sf"/>
</dbReference>
<reference evidence="2 3" key="1">
    <citation type="submission" date="2015-09" db="EMBL/GenBank/DDBJ databases">
        <title>Host preference determinants of Valsa canker pathogens revealed by comparative genomics.</title>
        <authorList>
            <person name="Yin Z."/>
            <person name="Huang L."/>
        </authorList>
    </citation>
    <scope>NUCLEOTIDE SEQUENCE [LARGE SCALE GENOMIC DNA]</scope>
    <source>
        <strain evidence="2 3">SXYLt</strain>
    </source>
</reference>
<dbReference type="GO" id="GO:0044715">
    <property type="term" value="F:8-oxo-dGDP phosphatase activity"/>
    <property type="evidence" value="ECO:0007669"/>
    <property type="project" value="UniProtKB-ARBA"/>
</dbReference>
<accession>A0A423X7K9</accession>
<sequence>MVFPIPQRDLEGWFTTRWLYYHLHVDSITPSFGIVHPQVVECLRRIPGWRLDEAEGHKSITVVGDDEASRSEDGRFAVLSRWRGEVNPILGPDSEVLFSVERAAAAMLGIVQYGIHLSTACLQLRRRNKTPSICISKRSQNIANYSGILDNTVAGGYRTGEDPLQTVIREAEQEASIPASLVRSSARPCGTISYFNYLDKYFTGEKYLVQPEVEYMYKMEAPEGLVPRPNDDEVEWFQLWDTDKIKDGLAQGLFEPSYALVLLDFFIRHSVLDTMSEPYYAEIVAGLHRFWNSLSDGINDHEGSGDIFAIEIAFCRGRLSI</sequence>
<comment type="caution">
    <text evidence="2">The sequence shown here is derived from an EMBL/GenBank/DDBJ whole genome shotgun (WGS) entry which is preliminary data.</text>
</comment>
<protein>
    <recommendedName>
        <fullName evidence="1">Nudix hydrolase domain-containing protein</fullName>
    </recommendedName>
</protein>
<feature type="domain" description="Nudix hydrolase" evidence="1">
    <location>
        <begin position="114"/>
        <end position="263"/>
    </location>
</feature>
<dbReference type="Gene3D" id="3.90.79.10">
    <property type="entry name" value="Nucleoside Triphosphate Pyrophosphohydrolase"/>
    <property type="match status" value="1"/>
</dbReference>
<dbReference type="InterPro" id="IPR000086">
    <property type="entry name" value="NUDIX_hydrolase_dom"/>
</dbReference>
<evidence type="ECO:0000313" key="3">
    <source>
        <dbReference type="Proteomes" id="UP000285146"/>
    </source>
</evidence>
<dbReference type="FunFam" id="3.90.79.10:FF:000019">
    <property type="entry name" value="Thiamin pyrophosphokinase, putative"/>
    <property type="match status" value="1"/>
</dbReference>
<organism evidence="2 3">
    <name type="scientific">Cytospora leucostoma</name>
    <dbReference type="NCBI Taxonomy" id="1230097"/>
    <lineage>
        <taxon>Eukaryota</taxon>
        <taxon>Fungi</taxon>
        <taxon>Dikarya</taxon>
        <taxon>Ascomycota</taxon>
        <taxon>Pezizomycotina</taxon>
        <taxon>Sordariomycetes</taxon>
        <taxon>Sordariomycetidae</taxon>
        <taxon>Diaporthales</taxon>
        <taxon>Cytosporaceae</taxon>
        <taxon>Cytospora</taxon>
    </lineage>
</organism>
<name>A0A423X7K9_9PEZI</name>
<dbReference type="EMBL" id="LKEB01000025">
    <property type="protein sequence ID" value="ROW11780.1"/>
    <property type="molecule type" value="Genomic_DNA"/>
</dbReference>
<gene>
    <name evidence="2" type="ORF">VPNG_04930</name>
</gene>
<dbReference type="PANTHER" id="PTHR13622:SF8">
    <property type="entry name" value="THIAMIN PYROPHOSPHOKINASE 1"/>
    <property type="match status" value="1"/>
</dbReference>
<dbReference type="AlphaFoldDB" id="A0A423X7K9"/>
<dbReference type="CDD" id="cd03676">
    <property type="entry name" value="NUDIX_Tnr3_like"/>
    <property type="match status" value="1"/>
</dbReference>
<dbReference type="PANTHER" id="PTHR13622">
    <property type="entry name" value="THIAMIN PYROPHOSPHOKINASE"/>
    <property type="match status" value="1"/>
</dbReference>
<dbReference type="STRING" id="1230097.A0A423X7K9"/>
<dbReference type="Proteomes" id="UP000285146">
    <property type="component" value="Unassembled WGS sequence"/>
</dbReference>
<dbReference type="OrthoDB" id="10261522at2759"/>
<dbReference type="Pfam" id="PF00293">
    <property type="entry name" value="NUDIX"/>
    <property type="match status" value="1"/>
</dbReference>
<keyword evidence="3" id="KW-1185">Reference proteome</keyword>